<dbReference type="EMBL" id="AP014862">
    <property type="protein sequence ID" value="BAU74821.1"/>
    <property type="molecule type" value="Genomic_DNA"/>
</dbReference>
<accession>A0AAD1C047</accession>
<reference evidence="2" key="1">
    <citation type="submission" date="2015-05" db="EMBL/GenBank/DDBJ databases">
        <title>Draft genome sequencing of a biphenyl-degrading bacterium, Pseudomonas balearica KF707 (=NBRC110670).</title>
        <authorList>
            <person name="Kimura N."/>
            <person name="Hirose J."/>
            <person name="Watanabe T."/>
            <person name="Suenaga H."/>
            <person name="Fujihara H."/>
            <person name="Noguchi M."/>
            <person name="Hashimoto M."/>
            <person name="Shimodaira J."/>
            <person name="Tsuchikane K."/>
            <person name="Hosoyama A."/>
            <person name="Yamazoe A."/>
            <person name="Fujita N."/>
            <person name="Furukawa K."/>
        </authorList>
    </citation>
    <scope>NUCLEOTIDE SEQUENCE [LARGE SCALE GENOMIC DNA]</scope>
    <source>
        <strain evidence="2">DSM 10086 / NBRC 110670 / KF707</strain>
    </source>
</reference>
<dbReference type="KEGG" id="pfuw:KF707C_31330"/>
<evidence type="ECO:0000313" key="1">
    <source>
        <dbReference type="EMBL" id="BAU74821.1"/>
    </source>
</evidence>
<name>A0AAD1C047_METFU</name>
<sequence>MGYLFPYLVGSPYCAHSPPAWPVTALESNLSRSMARCMSEWRQNRGLCMAGDNRKQLDHSWRVNAQAWARAVRERRIESRRLATDQALVDAVLACRPARVLLVLLEVTPGA</sequence>
<organism evidence="1 2">
    <name type="scientific">Metapseudomonas furukawaii</name>
    <name type="common">Pseudomonas furukawaii</name>
    <dbReference type="NCBI Taxonomy" id="1149133"/>
    <lineage>
        <taxon>Bacteria</taxon>
        <taxon>Pseudomonadati</taxon>
        <taxon>Pseudomonadota</taxon>
        <taxon>Gammaproteobacteria</taxon>
        <taxon>Pseudomonadales</taxon>
        <taxon>Pseudomonadaceae</taxon>
        <taxon>Metapseudomonas</taxon>
    </lineage>
</organism>
<keyword evidence="2" id="KW-1185">Reference proteome</keyword>
<dbReference type="InterPro" id="IPR029063">
    <property type="entry name" value="SAM-dependent_MTases_sf"/>
</dbReference>
<gene>
    <name evidence="1" type="ORF">KF707C_31330</name>
</gene>
<dbReference type="AlphaFoldDB" id="A0AAD1C047"/>
<dbReference type="Proteomes" id="UP000218554">
    <property type="component" value="Chromosome"/>
</dbReference>
<evidence type="ECO:0000313" key="2">
    <source>
        <dbReference type="Proteomes" id="UP000218554"/>
    </source>
</evidence>
<dbReference type="Gene3D" id="3.40.50.150">
    <property type="entry name" value="Vaccinia Virus protein VP39"/>
    <property type="match status" value="1"/>
</dbReference>
<protein>
    <submittedName>
        <fullName evidence="1">Uncharacterized protein</fullName>
    </submittedName>
</protein>
<reference evidence="1 2" key="2">
    <citation type="journal article" date="2017" name="Int. J. Syst. Evol. Microbiol.">
        <title>Pseudomonas furukawaii sp. nov., a polychlorinated biphenyl-degrading bacterium isolated from biphenyl-contaminated soil in Japan.</title>
        <authorList>
            <person name="Kimura N."/>
            <person name="Watanabe T."/>
            <person name="Suenaga H."/>
            <person name="Fujihara H."/>
            <person name="Futagami T."/>
            <person name="Goto M."/>
            <person name="Hanada S."/>
            <person name="Hirose J."/>
        </authorList>
    </citation>
    <scope>NUCLEOTIDE SEQUENCE [LARGE SCALE GENOMIC DNA]</scope>
    <source>
        <strain evidence="2">DSM 10086 / NBRC 110670 / KF707</strain>
    </source>
</reference>
<proteinExistence type="predicted"/>